<accession>A0A8F5BV71</accession>
<proteinExistence type="predicted"/>
<reference evidence="2" key="1">
    <citation type="journal article" date="2021" name="Environ. Microbiol.">
        <title>New insights into the diversity and evolution of the archaeal mobilome from three complete genomes of Saccharolobus shibatae.</title>
        <authorList>
            <person name="Medvedeva S."/>
            <person name="Brandt D."/>
            <person name="Cvirkaite-Krupovic V."/>
            <person name="Liu Y."/>
            <person name="Severinov K."/>
            <person name="Ishino S."/>
            <person name="Ishino Y."/>
            <person name="Prangishvili D."/>
            <person name="Kalinowski J."/>
            <person name="Krupovic M."/>
        </authorList>
    </citation>
    <scope>NUCLEOTIDE SEQUENCE</scope>
    <source>
        <strain evidence="2">BEU9</strain>
    </source>
</reference>
<feature type="transmembrane region" description="Helical" evidence="1">
    <location>
        <begin position="36"/>
        <end position="59"/>
    </location>
</feature>
<evidence type="ECO:0000313" key="2">
    <source>
        <dbReference type="EMBL" id="QXJ32077.1"/>
    </source>
</evidence>
<name>A0A8F5BV71_9CREN</name>
<dbReference type="AlphaFoldDB" id="A0A8F5BV71"/>
<feature type="transmembrane region" description="Helical" evidence="1">
    <location>
        <begin position="71"/>
        <end position="95"/>
    </location>
</feature>
<gene>
    <name evidence="2" type="ORF">J5U21_01728</name>
</gene>
<keyword evidence="1" id="KW-0812">Transmembrane</keyword>
<dbReference type="Proteomes" id="UP000693941">
    <property type="component" value="Chromosome"/>
</dbReference>
<dbReference type="EMBL" id="CP077715">
    <property type="protein sequence ID" value="QXJ32077.1"/>
    <property type="molecule type" value="Genomic_DNA"/>
</dbReference>
<feature type="transmembrane region" description="Helical" evidence="1">
    <location>
        <begin position="7"/>
        <end position="30"/>
    </location>
</feature>
<organism evidence="2 3">
    <name type="scientific">Saccharolobus shibatae</name>
    <dbReference type="NCBI Taxonomy" id="2286"/>
    <lineage>
        <taxon>Archaea</taxon>
        <taxon>Thermoproteota</taxon>
        <taxon>Thermoprotei</taxon>
        <taxon>Sulfolobales</taxon>
        <taxon>Sulfolobaceae</taxon>
        <taxon>Saccharolobus</taxon>
    </lineage>
</organism>
<evidence type="ECO:0000256" key="1">
    <source>
        <dbReference type="SAM" id="Phobius"/>
    </source>
</evidence>
<sequence length="98" mass="11068">MTLNQHLWFRVLSYIGIFFLSWSVEFLYMLGLGNRIVNNLGLFIFGAFIPFLVSLTLTFKFMRKGHLVGSIALNVINLFFGIALYAFIALVLIGANST</sequence>
<keyword evidence="1" id="KW-0472">Membrane</keyword>
<evidence type="ECO:0000313" key="3">
    <source>
        <dbReference type="Proteomes" id="UP000693941"/>
    </source>
</evidence>
<protein>
    <submittedName>
        <fullName evidence="2">Uncharacterized protein</fullName>
    </submittedName>
</protein>
<keyword evidence="1" id="KW-1133">Transmembrane helix</keyword>